<dbReference type="PANTHER" id="PTHR11132">
    <property type="entry name" value="SOLUTE CARRIER FAMILY 35"/>
    <property type="match status" value="1"/>
</dbReference>
<keyword evidence="4 5" id="KW-0472">Membrane</keyword>
<sequence>MGMIVATLQLGVGTLYSFLIWLVGYNFLPCCGFAPPTKQSLPKMAPADFIKMLPVAFCSAAAHSSSVLALNAGSLTFGQIVKAGEPVFSALVATLMYSNPPSVAKWLCLPIIIGGVVFSCLKPDAATGAYTIEFDLTALTMASIANVFAAIKGAENSKLMKTKGLKDRIGGVGNQFALTEVLGFFISLPVMVCFEGKHFGAFVSKFKSDAVLSQNVILSGMTFYLYNELATMTIKKTSAVTASVANTAKRVIVMVVSAVAFGEELTFEKKVGATIAIAGVFIYSVIDDILNSKARPKPSSKDKKL</sequence>
<dbReference type="EMBL" id="HBHX01053751">
    <property type="protein sequence ID" value="CAE0133312.1"/>
    <property type="molecule type" value="Transcribed_RNA"/>
</dbReference>
<evidence type="ECO:0000313" key="7">
    <source>
        <dbReference type="EMBL" id="CAE0133312.1"/>
    </source>
</evidence>
<feature type="transmembrane region" description="Helical" evidence="5">
    <location>
        <begin position="6"/>
        <end position="28"/>
    </location>
</feature>
<evidence type="ECO:0000256" key="1">
    <source>
        <dbReference type="ARBA" id="ARBA00004141"/>
    </source>
</evidence>
<dbReference type="InterPro" id="IPR037185">
    <property type="entry name" value="EmrE-like"/>
</dbReference>
<keyword evidence="2 5" id="KW-0812">Transmembrane</keyword>
<name>A0A7S3BF85_9EUKA</name>
<reference evidence="7" key="1">
    <citation type="submission" date="2021-01" db="EMBL/GenBank/DDBJ databases">
        <authorList>
            <person name="Corre E."/>
            <person name="Pelletier E."/>
            <person name="Niang G."/>
            <person name="Scheremetjew M."/>
            <person name="Finn R."/>
            <person name="Kale V."/>
            <person name="Holt S."/>
            <person name="Cochrane G."/>
            <person name="Meng A."/>
            <person name="Brown T."/>
            <person name="Cohen L."/>
        </authorList>
    </citation>
    <scope>NUCLEOTIDE SEQUENCE</scope>
    <source>
        <strain evidence="7">CCMP281</strain>
    </source>
</reference>
<evidence type="ECO:0000256" key="5">
    <source>
        <dbReference type="SAM" id="Phobius"/>
    </source>
</evidence>
<evidence type="ECO:0000256" key="2">
    <source>
        <dbReference type="ARBA" id="ARBA00022692"/>
    </source>
</evidence>
<accession>A0A7S3BF85</accession>
<dbReference type="SUPFAM" id="SSF103481">
    <property type="entry name" value="Multidrug resistance efflux transporter EmrE"/>
    <property type="match status" value="2"/>
</dbReference>
<evidence type="ECO:0000256" key="3">
    <source>
        <dbReference type="ARBA" id="ARBA00022989"/>
    </source>
</evidence>
<evidence type="ECO:0000259" key="6">
    <source>
        <dbReference type="Pfam" id="PF03151"/>
    </source>
</evidence>
<keyword evidence="3 5" id="KW-1133">Transmembrane helix</keyword>
<evidence type="ECO:0000256" key="4">
    <source>
        <dbReference type="ARBA" id="ARBA00023136"/>
    </source>
</evidence>
<gene>
    <name evidence="7" type="ORF">HERI1096_LOCUS29625</name>
</gene>
<dbReference type="Pfam" id="PF03151">
    <property type="entry name" value="TPT"/>
    <property type="match status" value="1"/>
</dbReference>
<feature type="domain" description="Sugar phosphate transporter" evidence="6">
    <location>
        <begin position="3"/>
        <end position="284"/>
    </location>
</feature>
<protein>
    <recommendedName>
        <fullName evidence="6">Sugar phosphate transporter domain-containing protein</fullName>
    </recommendedName>
</protein>
<comment type="subcellular location">
    <subcellularLocation>
        <location evidence="1">Membrane</location>
        <topology evidence="1">Multi-pass membrane protein</topology>
    </subcellularLocation>
</comment>
<dbReference type="AlphaFoldDB" id="A0A7S3BF85"/>
<proteinExistence type="predicted"/>
<organism evidence="7">
    <name type="scientific">Haptolina ericina</name>
    <dbReference type="NCBI Taxonomy" id="156174"/>
    <lineage>
        <taxon>Eukaryota</taxon>
        <taxon>Haptista</taxon>
        <taxon>Haptophyta</taxon>
        <taxon>Prymnesiophyceae</taxon>
        <taxon>Prymnesiales</taxon>
        <taxon>Prymnesiaceae</taxon>
        <taxon>Haptolina</taxon>
    </lineage>
</organism>
<dbReference type="GO" id="GO:0016020">
    <property type="term" value="C:membrane"/>
    <property type="evidence" value="ECO:0007669"/>
    <property type="project" value="UniProtKB-SubCell"/>
</dbReference>
<dbReference type="InterPro" id="IPR050186">
    <property type="entry name" value="TPT_transporter"/>
</dbReference>
<dbReference type="InterPro" id="IPR004853">
    <property type="entry name" value="Sugar_P_trans_dom"/>
</dbReference>